<evidence type="ECO:0000256" key="1">
    <source>
        <dbReference type="SAM" id="MobiDB-lite"/>
    </source>
</evidence>
<feature type="compositionally biased region" description="Basic residues" evidence="1">
    <location>
        <begin position="86"/>
        <end position="95"/>
    </location>
</feature>
<proteinExistence type="predicted"/>
<sequence length="120" mass="13342">MSRRSVHCLHHTAAHKYNNAGRITNTPEERRARPTHPTEAEADGALTGDSTSWWCRVGRPRSAPLGSPHRSADCLGLTYGRDFTKTKTRHLRRTNVHTPPYTSTPTHNHRVQDGQAAGPS</sequence>
<feature type="region of interest" description="Disordered" evidence="1">
    <location>
        <begin position="1"/>
        <end position="53"/>
    </location>
</feature>
<gene>
    <name evidence="2" type="ORF">E2C01_080397</name>
</gene>
<accession>A0A5B7IVB8</accession>
<name>A0A5B7IVB8_PORTR</name>
<feature type="compositionally biased region" description="Basic and acidic residues" evidence="1">
    <location>
        <begin position="27"/>
        <end position="39"/>
    </location>
</feature>
<keyword evidence="3" id="KW-1185">Reference proteome</keyword>
<evidence type="ECO:0000313" key="2">
    <source>
        <dbReference type="EMBL" id="MPC85616.1"/>
    </source>
</evidence>
<dbReference type="EMBL" id="VSRR010068982">
    <property type="protein sequence ID" value="MPC85616.1"/>
    <property type="molecule type" value="Genomic_DNA"/>
</dbReference>
<feature type="compositionally biased region" description="Basic residues" evidence="1">
    <location>
        <begin position="1"/>
        <end position="14"/>
    </location>
</feature>
<organism evidence="2 3">
    <name type="scientific">Portunus trituberculatus</name>
    <name type="common">Swimming crab</name>
    <name type="synonym">Neptunus trituberculatus</name>
    <dbReference type="NCBI Taxonomy" id="210409"/>
    <lineage>
        <taxon>Eukaryota</taxon>
        <taxon>Metazoa</taxon>
        <taxon>Ecdysozoa</taxon>
        <taxon>Arthropoda</taxon>
        <taxon>Crustacea</taxon>
        <taxon>Multicrustacea</taxon>
        <taxon>Malacostraca</taxon>
        <taxon>Eumalacostraca</taxon>
        <taxon>Eucarida</taxon>
        <taxon>Decapoda</taxon>
        <taxon>Pleocyemata</taxon>
        <taxon>Brachyura</taxon>
        <taxon>Eubrachyura</taxon>
        <taxon>Portunoidea</taxon>
        <taxon>Portunidae</taxon>
        <taxon>Portuninae</taxon>
        <taxon>Portunus</taxon>
    </lineage>
</organism>
<feature type="region of interest" description="Disordered" evidence="1">
    <location>
        <begin position="85"/>
        <end position="120"/>
    </location>
</feature>
<comment type="caution">
    <text evidence="2">The sequence shown here is derived from an EMBL/GenBank/DDBJ whole genome shotgun (WGS) entry which is preliminary data.</text>
</comment>
<dbReference type="AlphaFoldDB" id="A0A5B7IVB8"/>
<protein>
    <submittedName>
        <fullName evidence="2">Uncharacterized protein</fullName>
    </submittedName>
</protein>
<dbReference type="Proteomes" id="UP000324222">
    <property type="component" value="Unassembled WGS sequence"/>
</dbReference>
<evidence type="ECO:0000313" key="3">
    <source>
        <dbReference type="Proteomes" id="UP000324222"/>
    </source>
</evidence>
<feature type="compositionally biased region" description="Polar residues" evidence="1">
    <location>
        <begin position="96"/>
        <end position="106"/>
    </location>
</feature>
<reference evidence="2 3" key="1">
    <citation type="submission" date="2019-05" db="EMBL/GenBank/DDBJ databases">
        <title>Another draft genome of Portunus trituberculatus and its Hox gene families provides insights of decapod evolution.</title>
        <authorList>
            <person name="Jeong J.-H."/>
            <person name="Song I."/>
            <person name="Kim S."/>
            <person name="Choi T."/>
            <person name="Kim D."/>
            <person name="Ryu S."/>
            <person name="Kim W."/>
        </authorList>
    </citation>
    <scope>NUCLEOTIDE SEQUENCE [LARGE SCALE GENOMIC DNA]</scope>
    <source>
        <tissue evidence="2">Muscle</tissue>
    </source>
</reference>